<evidence type="ECO:0000313" key="2">
    <source>
        <dbReference type="Proteomes" id="UP001283361"/>
    </source>
</evidence>
<sequence>MRSPSCSPQPLIHVAVWRFLGTAGCHSTTTYKPIWRAGSHTAGLGLEIKKKEGNCEKKWTVTSVIFAEPPDRMPRSGVWKTGKD</sequence>
<comment type="caution">
    <text evidence="1">The sequence shown here is derived from an EMBL/GenBank/DDBJ whole genome shotgun (WGS) entry which is preliminary data.</text>
</comment>
<dbReference type="AlphaFoldDB" id="A0AAE1E9D7"/>
<keyword evidence="2" id="KW-1185">Reference proteome</keyword>
<protein>
    <submittedName>
        <fullName evidence="1">Uncharacterized protein</fullName>
    </submittedName>
</protein>
<reference evidence="1" key="1">
    <citation type="journal article" date="2023" name="G3 (Bethesda)">
        <title>A reference genome for the long-term kleptoplast-retaining sea slug Elysia crispata morphotype clarki.</title>
        <authorList>
            <person name="Eastman K.E."/>
            <person name="Pendleton A.L."/>
            <person name="Shaikh M.A."/>
            <person name="Suttiyut T."/>
            <person name="Ogas R."/>
            <person name="Tomko P."/>
            <person name="Gavelis G."/>
            <person name="Widhalm J.R."/>
            <person name="Wisecaver J.H."/>
        </authorList>
    </citation>
    <scope>NUCLEOTIDE SEQUENCE</scope>
    <source>
        <strain evidence="1">ECLA1</strain>
    </source>
</reference>
<organism evidence="1 2">
    <name type="scientific">Elysia crispata</name>
    <name type="common">lettuce slug</name>
    <dbReference type="NCBI Taxonomy" id="231223"/>
    <lineage>
        <taxon>Eukaryota</taxon>
        <taxon>Metazoa</taxon>
        <taxon>Spiralia</taxon>
        <taxon>Lophotrochozoa</taxon>
        <taxon>Mollusca</taxon>
        <taxon>Gastropoda</taxon>
        <taxon>Heterobranchia</taxon>
        <taxon>Euthyneura</taxon>
        <taxon>Panpulmonata</taxon>
        <taxon>Sacoglossa</taxon>
        <taxon>Placobranchoidea</taxon>
        <taxon>Plakobranchidae</taxon>
        <taxon>Elysia</taxon>
    </lineage>
</organism>
<dbReference type="EMBL" id="JAWDGP010000750">
    <property type="protein sequence ID" value="KAK3797728.1"/>
    <property type="molecule type" value="Genomic_DNA"/>
</dbReference>
<dbReference type="Proteomes" id="UP001283361">
    <property type="component" value="Unassembled WGS sequence"/>
</dbReference>
<gene>
    <name evidence="1" type="ORF">RRG08_054745</name>
</gene>
<accession>A0AAE1E9D7</accession>
<evidence type="ECO:0000313" key="1">
    <source>
        <dbReference type="EMBL" id="KAK3797728.1"/>
    </source>
</evidence>
<name>A0AAE1E9D7_9GAST</name>
<proteinExistence type="predicted"/>